<evidence type="ECO:0000256" key="3">
    <source>
        <dbReference type="ARBA" id="ARBA00022692"/>
    </source>
</evidence>
<dbReference type="PANTHER" id="PTHR24089">
    <property type="entry name" value="SOLUTE CARRIER FAMILY 25"/>
    <property type="match status" value="1"/>
</dbReference>
<evidence type="ECO:0000313" key="10">
    <source>
        <dbReference type="Proteomes" id="UP000694700"/>
    </source>
</evidence>
<dbReference type="Pfam" id="PF00153">
    <property type="entry name" value="Mito_carr"/>
    <property type="match status" value="1"/>
</dbReference>
<feature type="transmembrane region" description="Helical" evidence="8">
    <location>
        <begin position="196"/>
        <end position="217"/>
    </location>
</feature>
<evidence type="ECO:0000256" key="5">
    <source>
        <dbReference type="ARBA" id="ARBA00023136"/>
    </source>
</evidence>
<keyword evidence="8" id="KW-1133">Transmembrane helix</keyword>
<evidence type="ECO:0000256" key="8">
    <source>
        <dbReference type="SAM" id="Phobius"/>
    </source>
</evidence>
<dbReference type="Gene3D" id="1.50.40.10">
    <property type="entry name" value="Mitochondrial carrier domain"/>
    <property type="match status" value="1"/>
</dbReference>
<comment type="similarity">
    <text evidence="2 7">Belongs to the mitochondrial carrier (TC 2.A.29) family.</text>
</comment>
<comment type="subcellular location">
    <subcellularLocation>
        <location evidence="1">Membrane</location>
        <topology evidence="1">Multi-pass membrane protein</topology>
    </subcellularLocation>
</comment>
<feature type="repeat" description="Solcar" evidence="6">
    <location>
        <begin position="77"/>
        <end position="163"/>
    </location>
</feature>
<keyword evidence="3 6" id="KW-0812">Transmembrane</keyword>
<organism evidence="9 10">
    <name type="scientific">Cyprinus carpio</name>
    <name type="common">Common carp</name>
    <dbReference type="NCBI Taxonomy" id="7962"/>
    <lineage>
        <taxon>Eukaryota</taxon>
        <taxon>Metazoa</taxon>
        <taxon>Chordata</taxon>
        <taxon>Craniata</taxon>
        <taxon>Vertebrata</taxon>
        <taxon>Euteleostomi</taxon>
        <taxon>Actinopterygii</taxon>
        <taxon>Neopterygii</taxon>
        <taxon>Teleostei</taxon>
        <taxon>Ostariophysi</taxon>
        <taxon>Cypriniformes</taxon>
        <taxon>Cyprinidae</taxon>
        <taxon>Cyprininae</taxon>
        <taxon>Cyprinus</taxon>
    </lineage>
</organism>
<accession>A0A8C1STG6</accession>
<dbReference type="PROSITE" id="PS50920">
    <property type="entry name" value="SOLCAR"/>
    <property type="match status" value="1"/>
</dbReference>
<name>A0A8C1STG6_CYPCA</name>
<evidence type="ECO:0000256" key="1">
    <source>
        <dbReference type="ARBA" id="ARBA00004141"/>
    </source>
</evidence>
<protein>
    <submittedName>
        <fullName evidence="9">Solute carrier family 25 member 19</fullName>
    </submittedName>
</protein>
<dbReference type="Proteomes" id="UP000694700">
    <property type="component" value="Unplaced"/>
</dbReference>
<dbReference type="InterPro" id="IPR023395">
    <property type="entry name" value="MCP_dom_sf"/>
</dbReference>
<keyword evidence="5 6" id="KW-0472">Membrane</keyword>
<dbReference type="AlphaFoldDB" id="A0A8C1STG6"/>
<keyword evidence="4" id="KW-0677">Repeat</keyword>
<evidence type="ECO:0000256" key="2">
    <source>
        <dbReference type="ARBA" id="ARBA00006375"/>
    </source>
</evidence>
<feature type="transmembrane region" description="Helical" evidence="8">
    <location>
        <begin position="171"/>
        <end position="190"/>
    </location>
</feature>
<keyword evidence="7" id="KW-0813">Transport</keyword>
<reference evidence="9" key="1">
    <citation type="submission" date="2025-08" db="UniProtKB">
        <authorList>
            <consortium name="Ensembl"/>
        </authorList>
    </citation>
    <scope>IDENTIFICATION</scope>
</reference>
<dbReference type="InterPro" id="IPR018108">
    <property type="entry name" value="MCP_transmembrane"/>
</dbReference>
<dbReference type="SUPFAM" id="SSF103506">
    <property type="entry name" value="Mitochondrial carrier"/>
    <property type="match status" value="1"/>
</dbReference>
<evidence type="ECO:0000256" key="7">
    <source>
        <dbReference type="RuleBase" id="RU000488"/>
    </source>
</evidence>
<evidence type="ECO:0000256" key="4">
    <source>
        <dbReference type="ARBA" id="ARBA00022737"/>
    </source>
</evidence>
<dbReference type="Ensembl" id="ENSCCRT00015012353.1">
    <property type="protein sequence ID" value="ENSCCRP00015011920.1"/>
    <property type="gene ID" value="ENSCCRG00015005534.1"/>
</dbReference>
<evidence type="ECO:0000313" key="9">
    <source>
        <dbReference type="Ensembl" id="ENSCCRP00015011920.1"/>
    </source>
</evidence>
<sequence>MWRGPPTSHCCYALIREHHQEQILQWNSVHTKVLTRKVLNTCHIPAQLLSVFNGAVQFASFEALTELVHKKTSYKSQTPGVHFICGGLAACSVIVACQPLDTLHTRFAAQGEPKLYCNLRHAVATMFLTEGPFTFYRGLTPTLVAVLNILKKLLEPQDIKSKAQSMLFKHFPFFFFFSNLVILGFFKGLSPSLLKAALSTGFTFSWYKFFINAIVTLKSSQ</sequence>
<dbReference type="GO" id="GO:0016020">
    <property type="term" value="C:membrane"/>
    <property type="evidence" value="ECO:0007669"/>
    <property type="project" value="UniProtKB-SubCell"/>
</dbReference>
<evidence type="ECO:0000256" key="6">
    <source>
        <dbReference type="PROSITE-ProRule" id="PRU00282"/>
    </source>
</evidence>
<proteinExistence type="inferred from homology"/>